<dbReference type="Proteomes" id="UP000663444">
    <property type="component" value="Chromosome"/>
</dbReference>
<dbReference type="CDD" id="cd20169">
    <property type="entry name" value="Peptidase_M90_mtfA"/>
    <property type="match status" value="1"/>
</dbReference>
<accession>A0A974SN91</accession>
<dbReference type="GO" id="GO:0008237">
    <property type="term" value="F:metallopeptidase activity"/>
    <property type="evidence" value="ECO:0007669"/>
    <property type="project" value="InterPro"/>
</dbReference>
<dbReference type="EMBL" id="CP064781">
    <property type="protein sequence ID" value="QRJ62498.1"/>
    <property type="molecule type" value="Genomic_DNA"/>
</dbReference>
<dbReference type="KEGG" id="ares:IWH25_11980"/>
<protein>
    <submittedName>
        <fullName evidence="1">Zinc-dependent peptidase</fullName>
    </submittedName>
</protein>
<dbReference type="InterPro" id="IPR024079">
    <property type="entry name" value="MetalloPept_cat_dom_sf"/>
</dbReference>
<keyword evidence="2" id="KW-1185">Reference proteome</keyword>
<dbReference type="SUPFAM" id="SSF55486">
    <property type="entry name" value="Metalloproteases ('zincins'), catalytic domain"/>
    <property type="match status" value="1"/>
</dbReference>
<dbReference type="RefSeq" id="WP_203386030.1">
    <property type="nucleotide sequence ID" value="NZ_CP064781.1"/>
</dbReference>
<dbReference type="GO" id="GO:0004177">
    <property type="term" value="F:aminopeptidase activity"/>
    <property type="evidence" value="ECO:0007669"/>
    <property type="project" value="TreeGrafter"/>
</dbReference>
<evidence type="ECO:0000313" key="1">
    <source>
        <dbReference type="EMBL" id="QRJ62498.1"/>
    </source>
</evidence>
<dbReference type="InterPro" id="IPR010384">
    <property type="entry name" value="MtfA_fam"/>
</dbReference>
<evidence type="ECO:0000313" key="2">
    <source>
        <dbReference type="Proteomes" id="UP000663444"/>
    </source>
</evidence>
<proteinExistence type="predicted"/>
<gene>
    <name evidence="1" type="ORF">IWH25_11980</name>
</gene>
<dbReference type="GO" id="GO:0005829">
    <property type="term" value="C:cytosol"/>
    <property type="evidence" value="ECO:0007669"/>
    <property type="project" value="TreeGrafter"/>
</dbReference>
<dbReference type="Pfam" id="PF06167">
    <property type="entry name" value="Peptidase_M90"/>
    <property type="match status" value="1"/>
</dbReference>
<name>A0A974SN91_9RHOO</name>
<dbReference type="Gene3D" id="3.40.390.10">
    <property type="entry name" value="Collagenase (Catalytic Domain)"/>
    <property type="match status" value="1"/>
</dbReference>
<reference evidence="1" key="1">
    <citation type="submission" date="2020-11" db="EMBL/GenBank/DDBJ databases">
        <title>Azospira restricta DSM 18626 genome sequence.</title>
        <authorList>
            <person name="Moe W.M."/>
        </authorList>
    </citation>
    <scope>NUCLEOTIDE SEQUENCE</scope>
    <source>
        <strain evidence="1">DSM 18626</strain>
    </source>
</reference>
<dbReference type="Gene3D" id="1.10.472.150">
    <property type="entry name" value="Glucose-regulated metallo-peptidase M90, N-terminal domain"/>
    <property type="match status" value="1"/>
</dbReference>
<dbReference type="PANTHER" id="PTHR30164">
    <property type="entry name" value="MTFA PEPTIDASE"/>
    <property type="match status" value="1"/>
</dbReference>
<sequence length="256" mass="28504">MIGRFVSRLFGKRPPAEIPDAPWQETLARLPFLGWLSADERRRLRDLVARFLDEKEFTTAGGLALDDRMRLSIAVQGCLPILNLGLDWYAGWVGIVVYPAEFVIPRSVVDDDGVVHEYDEVASGEAWGGGPLLISWEDVEMAGEGYNVVIHEFAHKLDMLNGEADGMPPLPPGMSRRAWEETLLDAYDDFCDRVDAAEAAGNETEIDPYAAESPGEFFAVIAECFFESPSLLRGQYPALYAQMASFFRLDPLAPER</sequence>
<dbReference type="AlphaFoldDB" id="A0A974SN91"/>
<organism evidence="1 2">
    <name type="scientific">Azospira restricta</name>
    <dbReference type="NCBI Taxonomy" id="404405"/>
    <lineage>
        <taxon>Bacteria</taxon>
        <taxon>Pseudomonadati</taxon>
        <taxon>Pseudomonadota</taxon>
        <taxon>Betaproteobacteria</taxon>
        <taxon>Rhodocyclales</taxon>
        <taxon>Rhodocyclaceae</taxon>
        <taxon>Azospira</taxon>
    </lineage>
</organism>
<dbReference type="PANTHER" id="PTHR30164:SF2">
    <property type="entry name" value="PROTEIN MTFA"/>
    <property type="match status" value="1"/>
</dbReference>
<dbReference type="InterPro" id="IPR042252">
    <property type="entry name" value="MtfA_N"/>
</dbReference>